<dbReference type="InterPro" id="IPR050466">
    <property type="entry name" value="Carboxylest/Gibb_receptor"/>
</dbReference>
<dbReference type="SMR" id="A0A8T3BWL3"/>
<dbReference type="InterPro" id="IPR013094">
    <property type="entry name" value="AB_hydrolase_3"/>
</dbReference>
<dbReference type="InterPro" id="IPR029058">
    <property type="entry name" value="AB_hydrolase_fold"/>
</dbReference>
<dbReference type="Pfam" id="PF07859">
    <property type="entry name" value="Abhydrolase_3"/>
    <property type="match status" value="1"/>
</dbReference>
<dbReference type="PANTHER" id="PTHR23024:SF135">
    <property type="entry name" value="CELL DEATH ASSOCIATED PROTEIN"/>
    <property type="match status" value="1"/>
</dbReference>
<proteinExistence type="predicted"/>
<dbReference type="AlphaFoldDB" id="A0A8T3BWL3"/>
<feature type="domain" description="Alpha/beta hydrolase fold-3" evidence="1">
    <location>
        <begin position="79"/>
        <end position="302"/>
    </location>
</feature>
<keyword evidence="3" id="KW-1185">Reference proteome</keyword>
<reference evidence="2" key="1">
    <citation type="journal article" date="2022" name="Front. Genet.">
        <title>Chromosome-Scale Assembly of the Dendrobium nobile Genome Provides Insights Into the Molecular Mechanism of the Biosynthesis of the Medicinal Active Ingredient of Dendrobium.</title>
        <authorList>
            <person name="Xu Q."/>
            <person name="Niu S.-C."/>
            <person name="Li K.-L."/>
            <person name="Zheng P.-J."/>
            <person name="Zhang X.-J."/>
            <person name="Jia Y."/>
            <person name="Liu Y."/>
            <person name="Niu Y.-X."/>
            <person name="Yu L.-H."/>
            <person name="Chen D.-F."/>
            <person name="Zhang G.-Q."/>
        </authorList>
    </citation>
    <scope>NUCLEOTIDE SEQUENCE</scope>
    <source>
        <tissue evidence="2">Leaf</tissue>
    </source>
</reference>
<dbReference type="PANTHER" id="PTHR23024">
    <property type="entry name" value="ARYLACETAMIDE DEACETYLASE"/>
    <property type="match status" value="1"/>
</dbReference>
<evidence type="ECO:0000313" key="2">
    <source>
        <dbReference type="EMBL" id="KAI0519997.1"/>
    </source>
</evidence>
<evidence type="ECO:0000259" key="1">
    <source>
        <dbReference type="Pfam" id="PF07859"/>
    </source>
</evidence>
<sequence length="332" mass="36533">MASPPAAKRVTDEVSGWLRVFDDGSVDRTWTGPSEALPLLSSVPAHSSPVDGLSLVDLPGFPTLRFYLPSPPLLNPPILLHFHGGGFCISNFSWLMYHQFYSRLARSLPCIVVSVDLPLAPEHRLPAAYHAAFQALLRIRDASPLLSSLADLTRVFLIGDSSGANIVHELAAMVGRAEENEPGFWGPVKVSGGVAIHPGFVRSTRSASETHLEWQTPFLTLDMLDKFLELGLPEGQGKDHPYTCPMGVAAPPMEELKMPPLMVVVAEKDLVRDTEMEYCEAMKKAGKEVEVFFQTDVGHSFYLNKFAVDGDEITGKRTEELILAIKDFVDRH</sequence>
<gene>
    <name evidence="2" type="ORF">KFK09_007462</name>
</gene>
<dbReference type="GO" id="GO:0016787">
    <property type="term" value="F:hydrolase activity"/>
    <property type="evidence" value="ECO:0007669"/>
    <property type="project" value="InterPro"/>
</dbReference>
<dbReference type="EMBL" id="JAGYWB010000006">
    <property type="protein sequence ID" value="KAI0519997.1"/>
    <property type="molecule type" value="Genomic_DNA"/>
</dbReference>
<accession>A0A8T3BWL3</accession>
<comment type="caution">
    <text evidence="2">The sequence shown here is derived from an EMBL/GenBank/DDBJ whole genome shotgun (WGS) entry which is preliminary data.</text>
</comment>
<dbReference type="Gene3D" id="3.40.50.1820">
    <property type="entry name" value="alpha/beta hydrolase"/>
    <property type="match status" value="1"/>
</dbReference>
<dbReference type="SUPFAM" id="SSF53474">
    <property type="entry name" value="alpha/beta-Hydrolases"/>
    <property type="match status" value="1"/>
</dbReference>
<evidence type="ECO:0000313" key="3">
    <source>
        <dbReference type="Proteomes" id="UP000829196"/>
    </source>
</evidence>
<dbReference type="OrthoDB" id="408631at2759"/>
<protein>
    <recommendedName>
        <fullName evidence="1">Alpha/beta hydrolase fold-3 domain-containing protein</fullName>
    </recommendedName>
</protein>
<dbReference type="Proteomes" id="UP000829196">
    <property type="component" value="Unassembled WGS sequence"/>
</dbReference>
<name>A0A8T3BWL3_DENNO</name>
<organism evidence="2 3">
    <name type="scientific">Dendrobium nobile</name>
    <name type="common">Orchid</name>
    <dbReference type="NCBI Taxonomy" id="94219"/>
    <lineage>
        <taxon>Eukaryota</taxon>
        <taxon>Viridiplantae</taxon>
        <taxon>Streptophyta</taxon>
        <taxon>Embryophyta</taxon>
        <taxon>Tracheophyta</taxon>
        <taxon>Spermatophyta</taxon>
        <taxon>Magnoliopsida</taxon>
        <taxon>Liliopsida</taxon>
        <taxon>Asparagales</taxon>
        <taxon>Orchidaceae</taxon>
        <taxon>Epidendroideae</taxon>
        <taxon>Malaxideae</taxon>
        <taxon>Dendrobiinae</taxon>
        <taxon>Dendrobium</taxon>
    </lineage>
</organism>